<accession>A0A2G9CDU0</accession>
<protein>
    <submittedName>
        <fullName evidence="8">Methyl-accepting chemotaxis protein</fullName>
    </submittedName>
</protein>
<feature type="domain" description="Methyl-accepting transducer" evidence="6">
    <location>
        <begin position="270"/>
        <end position="499"/>
    </location>
</feature>
<organism evidence="8 9">
    <name type="scientific">Roseateles chitinivorans</name>
    <dbReference type="NCBI Taxonomy" id="2917965"/>
    <lineage>
        <taxon>Bacteria</taxon>
        <taxon>Pseudomonadati</taxon>
        <taxon>Pseudomonadota</taxon>
        <taxon>Betaproteobacteria</taxon>
        <taxon>Burkholderiales</taxon>
        <taxon>Sphaerotilaceae</taxon>
        <taxon>Roseateles</taxon>
    </lineage>
</organism>
<keyword evidence="4" id="KW-0807">Transducer</keyword>
<comment type="caution">
    <text evidence="8">The sequence shown here is derived from an EMBL/GenBank/DDBJ whole genome shotgun (WGS) entry which is preliminary data.</text>
</comment>
<evidence type="ECO:0000313" key="8">
    <source>
        <dbReference type="EMBL" id="PIM54610.1"/>
    </source>
</evidence>
<dbReference type="CDD" id="cd11386">
    <property type="entry name" value="MCP_signal"/>
    <property type="match status" value="1"/>
</dbReference>
<feature type="domain" description="HAMP" evidence="7">
    <location>
        <begin position="213"/>
        <end position="265"/>
    </location>
</feature>
<evidence type="ECO:0000313" key="9">
    <source>
        <dbReference type="Proteomes" id="UP000231501"/>
    </source>
</evidence>
<dbReference type="GO" id="GO:0004888">
    <property type="term" value="F:transmembrane signaling receptor activity"/>
    <property type="evidence" value="ECO:0007669"/>
    <property type="project" value="InterPro"/>
</dbReference>
<dbReference type="InterPro" id="IPR024478">
    <property type="entry name" value="HlyB_4HB_MCP"/>
</dbReference>
<keyword evidence="5" id="KW-0472">Membrane</keyword>
<dbReference type="Proteomes" id="UP000231501">
    <property type="component" value="Unassembled WGS sequence"/>
</dbReference>
<sequence>MPTLSNFKIGTRLAAAFAIVIALLLLVLAVAVSVLNRTSGTMDRVVDDRYAQIAVSDDIKNVGDRGVIVIGRLLMATDAAQAKRYMDEYALVRAANTENFARFEKMLNTDEAKAIFAEQSEARKAYGAAVRKLFDLVAAGQREEAMAVYQGDMAQLQVRYYALIDKMVDYQAKAMADDVARAKADAQRSKMWMGVVAAVAVLLGVGTAYSITRSITQRIHGAIALAEDVAKGDLTLRPLPQSSDEIGRLIAALQHMVRSLHRIVSEVRQGADTISAAAREVAQGNADLSARTEAQASALQQTASAMEQLTAAVRMSADNADQANASAASASQVASAGGKAVGEVVATMSSISASSQRIGEIIGTIDGIAFQTNILALNAAVEAARAGEHGRGFAVVASEVRALAQRSASAAREIKDLIVASSEQVGAGSRLVEQAGATMNQVVSGIQQVSGVVAEISASSREQSMGIEQVNMAIMQMDDTTQKNAAMVEQSTASAKALEDEAAHLNNAVRAFVL</sequence>
<keyword evidence="9" id="KW-1185">Reference proteome</keyword>
<dbReference type="SUPFAM" id="SSF58104">
    <property type="entry name" value="Methyl-accepting chemotaxis protein (MCP) signaling domain"/>
    <property type="match status" value="1"/>
</dbReference>
<evidence type="ECO:0000256" key="1">
    <source>
        <dbReference type="ARBA" id="ARBA00004370"/>
    </source>
</evidence>
<dbReference type="CDD" id="cd06225">
    <property type="entry name" value="HAMP"/>
    <property type="match status" value="1"/>
</dbReference>
<evidence type="ECO:0000259" key="7">
    <source>
        <dbReference type="PROSITE" id="PS50885"/>
    </source>
</evidence>
<dbReference type="InterPro" id="IPR004090">
    <property type="entry name" value="Chemotax_Me-accpt_rcpt"/>
</dbReference>
<dbReference type="GO" id="GO:0005886">
    <property type="term" value="C:plasma membrane"/>
    <property type="evidence" value="ECO:0007669"/>
    <property type="project" value="TreeGrafter"/>
</dbReference>
<dbReference type="Pfam" id="PF12729">
    <property type="entry name" value="4HB_MCP_1"/>
    <property type="match status" value="1"/>
</dbReference>
<dbReference type="InterPro" id="IPR051310">
    <property type="entry name" value="MCP_chemotaxis"/>
</dbReference>
<evidence type="ECO:0000256" key="3">
    <source>
        <dbReference type="ARBA" id="ARBA00029447"/>
    </source>
</evidence>
<dbReference type="PANTHER" id="PTHR43531">
    <property type="entry name" value="PROTEIN ICFG"/>
    <property type="match status" value="1"/>
</dbReference>
<dbReference type="FunFam" id="1.10.287.950:FF:000001">
    <property type="entry name" value="Methyl-accepting chemotaxis sensory transducer"/>
    <property type="match status" value="1"/>
</dbReference>
<dbReference type="PROSITE" id="PS50885">
    <property type="entry name" value="HAMP"/>
    <property type="match status" value="1"/>
</dbReference>
<reference evidence="8 9" key="1">
    <citation type="submission" date="2017-11" db="EMBL/GenBank/DDBJ databases">
        <title>Draft genome sequence of Mitsuaria sp. HWN-4.</title>
        <authorList>
            <person name="Gundlapally S.R."/>
        </authorList>
    </citation>
    <scope>NUCLEOTIDE SEQUENCE [LARGE SCALE GENOMIC DNA]</scope>
    <source>
        <strain evidence="8 9">HWN-4</strain>
    </source>
</reference>
<evidence type="ECO:0000256" key="5">
    <source>
        <dbReference type="SAM" id="Phobius"/>
    </source>
</evidence>
<keyword evidence="2" id="KW-0488">Methylation</keyword>
<dbReference type="PANTHER" id="PTHR43531:SF14">
    <property type="entry name" value="METHYL-ACCEPTING CHEMOTAXIS PROTEIN I-RELATED"/>
    <property type="match status" value="1"/>
</dbReference>
<dbReference type="InterPro" id="IPR004089">
    <property type="entry name" value="MCPsignal_dom"/>
</dbReference>
<dbReference type="PRINTS" id="PR00260">
    <property type="entry name" value="CHEMTRNSDUCR"/>
</dbReference>
<dbReference type="InterPro" id="IPR003660">
    <property type="entry name" value="HAMP_dom"/>
</dbReference>
<dbReference type="InterPro" id="IPR047347">
    <property type="entry name" value="YvaQ-like_sensor"/>
</dbReference>
<name>A0A2G9CDU0_9BURK</name>
<dbReference type="CDD" id="cd19411">
    <property type="entry name" value="MCP2201-like_sensor"/>
    <property type="match status" value="1"/>
</dbReference>
<keyword evidence="5" id="KW-0812">Transmembrane</keyword>
<comment type="similarity">
    <text evidence="3">Belongs to the methyl-accepting chemotaxis (MCP) protein family.</text>
</comment>
<comment type="subcellular location">
    <subcellularLocation>
        <location evidence="1">Membrane</location>
    </subcellularLocation>
</comment>
<dbReference type="Gene3D" id="1.10.287.950">
    <property type="entry name" value="Methyl-accepting chemotaxis protein"/>
    <property type="match status" value="1"/>
</dbReference>
<dbReference type="SMART" id="SM00304">
    <property type="entry name" value="HAMP"/>
    <property type="match status" value="1"/>
</dbReference>
<dbReference type="SMART" id="SM00283">
    <property type="entry name" value="MA"/>
    <property type="match status" value="1"/>
</dbReference>
<dbReference type="Pfam" id="PF00015">
    <property type="entry name" value="MCPsignal"/>
    <property type="match status" value="1"/>
</dbReference>
<evidence type="ECO:0000256" key="2">
    <source>
        <dbReference type="ARBA" id="ARBA00022481"/>
    </source>
</evidence>
<feature type="transmembrane region" description="Helical" evidence="5">
    <location>
        <begin position="191"/>
        <end position="211"/>
    </location>
</feature>
<dbReference type="EMBL" id="PEOG01000008">
    <property type="protein sequence ID" value="PIM54610.1"/>
    <property type="molecule type" value="Genomic_DNA"/>
</dbReference>
<evidence type="ECO:0000256" key="4">
    <source>
        <dbReference type="PROSITE-ProRule" id="PRU00284"/>
    </source>
</evidence>
<dbReference type="AlphaFoldDB" id="A0A2G9CDU0"/>
<evidence type="ECO:0000259" key="6">
    <source>
        <dbReference type="PROSITE" id="PS50111"/>
    </source>
</evidence>
<dbReference type="RefSeq" id="WP_099859995.1">
    <property type="nucleotide sequence ID" value="NZ_PEOG01000008.1"/>
</dbReference>
<dbReference type="GO" id="GO:0006935">
    <property type="term" value="P:chemotaxis"/>
    <property type="evidence" value="ECO:0007669"/>
    <property type="project" value="InterPro"/>
</dbReference>
<feature type="transmembrane region" description="Helical" evidence="5">
    <location>
        <begin position="12"/>
        <end position="35"/>
    </location>
</feature>
<dbReference type="Pfam" id="PF00672">
    <property type="entry name" value="HAMP"/>
    <property type="match status" value="1"/>
</dbReference>
<dbReference type="GO" id="GO:0007165">
    <property type="term" value="P:signal transduction"/>
    <property type="evidence" value="ECO:0007669"/>
    <property type="project" value="UniProtKB-KW"/>
</dbReference>
<proteinExistence type="inferred from homology"/>
<dbReference type="PROSITE" id="PS50111">
    <property type="entry name" value="CHEMOTAXIS_TRANSDUC_2"/>
    <property type="match status" value="1"/>
</dbReference>
<gene>
    <name evidence="8" type="ORF">CS062_03030</name>
</gene>
<dbReference type="OrthoDB" id="5441488at2"/>
<keyword evidence="5" id="KW-1133">Transmembrane helix</keyword>